<proteinExistence type="predicted"/>
<accession>A0A0D7BNW6</accession>
<dbReference type="AlphaFoldDB" id="A0A0D7BNW6"/>
<organism evidence="2 3">
    <name type="scientific">Cylindrobasidium torrendii FP15055 ss-10</name>
    <dbReference type="NCBI Taxonomy" id="1314674"/>
    <lineage>
        <taxon>Eukaryota</taxon>
        <taxon>Fungi</taxon>
        <taxon>Dikarya</taxon>
        <taxon>Basidiomycota</taxon>
        <taxon>Agaricomycotina</taxon>
        <taxon>Agaricomycetes</taxon>
        <taxon>Agaricomycetidae</taxon>
        <taxon>Agaricales</taxon>
        <taxon>Marasmiineae</taxon>
        <taxon>Physalacriaceae</taxon>
        <taxon>Cylindrobasidium</taxon>
    </lineage>
</organism>
<evidence type="ECO:0000313" key="2">
    <source>
        <dbReference type="EMBL" id="KIY72223.1"/>
    </source>
</evidence>
<dbReference type="EMBL" id="KN880446">
    <property type="protein sequence ID" value="KIY72223.1"/>
    <property type="molecule type" value="Genomic_DNA"/>
</dbReference>
<keyword evidence="3" id="KW-1185">Reference proteome</keyword>
<feature type="compositionally biased region" description="Polar residues" evidence="1">
    <location>
        <begin position="163"/>
        <end position="175"/>
    </location>
</feature>
<gene>
    <name evidence="2" type="ORF">CYLTODRAFT_486615</name>
</gene>
<dbReference type="Proteomes" id="UP000054007">
    <property type="component" value="Unassembled WGS sequence"/>
</dbReference>
<feature type="compositionally biased region" description="Polar residues" evidence="1">
    <location>
        <begin position="182"/>
        <end position="192"/>
    </location>
</feature>
<evidence type="ECO:0000313" key="3">
    <source>
        <dbReference type="Proteomes" id="UP000054007"/>
    </source>
</evidence>
<feature type="region of interest" description="Disordered" evidence="1">
    <location>
        <begin position="159"/>
        <end position="192"/>
    </location>
</feature>
<sequence length="223" mass="25223">MPSVDDLCKEVGVPRPEPYMYGFHLTLAQARMMAERHCTPAELKDVGYAYNIALVLHANKHGLAQTFIPYIHRGEKWVFWAFSVRAVWVKRSGEDPRVRWEAPEVPREYLCAPGLELEFGELEKGVMRWPRCWDPPDWLWPLFMDSARQTLEYTLKMGRPQQAKASPDTSATTPDASGAEAESTTNCKSDYASTTPLDASTTLADASSTNDTPFIVQSMRYMP</sequence>
<reference evidence="2 3" key="1">
    <citation type="journal article" date="2015" name="Fungal Genet. Biol.">
        <title>Evolution of novel wood decay mechanisms in Agaricales revealed by the genome sequences of Fistulina hepatica and Cylindrobasidium torrendii.</title>
        <authorList>
            <person name="Floudas D."/>
            <person name="Held B.W."/>
            <person name="Riley R."/>
            <person name="Nagy L.G."/>
            <person name="Koehler G."/>
            <person name="Ransdell A.S."/>
            <person name="Younus H."/>
            <person name="Chow J."/>
            <person name="Chiniquy J."/>
            <person name="Lipzen A."/>
            <person name="Tritt A."/>
            <person name="Sun H."/>
            <person name="Haridas S."/>
            <person name="LaButti K."/>
            <person name="Ohm R.A."/>
            <person name="Kues U."/>
            <person name="Blanchette R.A."/>
            <person name="Grigoriev I.V."/>
            <person name="Minto R.E."/>
            <person name="Hibbett D.S."/>
        </authorList>
    </citation>
    <scope>NUCLEOTIDE SEQUENCE [LARGE SCALE GENOMIC DNA]</scope>
    <source>
        <strain evidence="2 3">FP15055 ss-10</strain>
    </source>
</reference>
<protein>
    <submittedName>
        <fullName evidence="2">Uncharacterized protein</fullName>
    </submittedName>
</protein>
<name>A0A0D7BNW6_9AGAR</name>
<evidence type="ECO:0000256" key="1">
    <source>
        <dbReference type="SAM" id="MobiDB-lite"/>
    </source>
</evidence>